<feature type="transmembrane region" description="Helical" evidence="11">
    <location>
        <begin position="287"/>
        <end position="306"/>
    </location>
</feature>
<dbReference type="PRINTS" id="PR00249">
    <property type="entry name" value="GPCRSECRETIN"/>
</dbReference>
<keyword evidence="8" id="KW-0675">Receptor</keyword>
<evidence type="ECO:0000256" key="10">
    <source>
        <dbReference type="ARBA" id="ARBA00023224"/>
    </source>
</evidence>
<dbReference type="GO" id="GO:0005886">
    <property type="term" value="C:plasma membrane"/>
    <property type="evidence" value="ECO:0007669"/>
    <property type="project" value="UniProtKB-SubCell"/>
</dbReference>
<evidence type="ECO:0008006" key="15">
    <source>
        <dbReference type="Google" id="ProtNLM"/>
    </source>
</evidence>
<dbReference type="Pfam" id="PF02793">
    <property type="entry name" value="HRM"/>
    <property type="match status" value="1"/>
</dbReference>
<evidence type="ECO:0000256" key="11">
    <source>
        <dbReference type="SAM" id="Phobius"/>
    </source>
</evidence>
<dbReference type="InterPro" id="IPR036445">
    <property type="entry name" value="GPCR_2_extracell_dom_sf"/>
</dbReference>
<sequence>MFQVLADVFEQNSFLLHYEADSSSLMVLQVLADVSDDDSPLLQSFAHPEAEANWRACCLEADRCCQNMTANNKTTDPGWCPRTWDGWLCWQDSPPHTTQRRPCPPFIHFGTAKHDCPLKAEKHCVAGWWGGHPENSSIEWTDYTTCSIVKDLKRRMHIGMAALSVSIAALLPALLIFNVYRQLNGVRISLHRNLFTSLLLNALCDIWFKVYILNSKSGVASPVRENDALCKVVLLLTKYFRLSNYLWMFCEGLYLHRVISSSFAQNEKLVVFYSIGWAVELNTTSAFANYATEAGLPLAFVLLYALFRALFSDTDCWAFPTSYSEWILYVPCLFSLLVNTIFLVNIIRILMSKLRASHSQESSQYRKAVRATLVLVPLFGLHFVVTIYRPANGICRWEEYYVYLDCLLDGLQGAFVAIIFCYWNGEIRSLLRRSYQNFVDRKSPRRRNGTITKYLSSSAATSTHEKSPQMQLEIINRRRGVVVNAPGYELRGPRFDSRETGQKDSVADRRPCRQRVQLSPHGAGFVSAGRCYSVGPVTPFTAGALRYFRSRERITEGTLAFVLTASGWQHYGHTSRMRARFETSISPSSTVEFNMTSALANYATEAGKVLNGVIIAIGWINGGFQSPVMKVVSLIVFDRSAPPIAPPTYCE</sequence>
<evidence type="ECO:0000256" key="2">
    <source>
        <dbReference type="ARBA" id="ARBA00005314"/>
    </source>
</evidence>
<keyword evidence="7 11" id="KW-0472">Membrane</keyword>
<dbReference type="PROSITE" id="PS00649">
    <property type="entry name" value="G_PROTEIN_RECEP_F2_1"/>
    <property type="match status" value="1"/>
</dbReference>
<comment type="similarity">
    <text evidence="2">Belongs to the G-protein coupled receptor 2 family.</text>
</comment>
<dbReference type="Pfam" id="PF00002">
    <property type="entry name" value="7tm_2"/>
    <property type="match status" value="1"/>
</dbReference>
<accession>A0A7R8VPE6</accession>
<proteinExistence type="inferred from homology"/>
<feature type="domain" description="G-protein coupled receptors family 2 profile 1" evidence="12">
    <location>
        <begin position="63"/>
        <end position="150"/>
    </location>
</feature>
<feature type="transmembrane region" description="Helical" evidence="11">
    <location>
        <begin position="158"/>
        <end position="180"/>
    </location>
</feature>
<feature type="transmembrane region" description="Helical" evidence="11">
    <location>
        <begin position="400"/>
        <end position="423"/>
    </location>
</feature>
<dbReference type="GO" id="GO:0007166">
    <property type="term" value="P:cell surface receptor signaling pathway"/>
    <property type="evidence" value="ECO:0007669"/>
    <property type="project" value="InterPro"/>
</dbReference>
<gene>
    <name evidence="14" type="ORF">TDIB3V08_LOCUS6908</name>
</gene>
<comment type="subcellular location">
    <subcellularLocation>
        <location evidence="1">Cell membrane</location>
        <topology evidence="1">Multi-pass membrane protein</topology>
    </subcellularLocation>
</comment>
<dbReference type="SUPFAM" id="SSF111418">
    <property type="entry name" value="Hormone receptor domain"/>
    <property type="match status" value="1"/>
</dbReference>
<dbReference type="EMBL" id="OA567698">
    <property type="protein sequence ID" value="CAD7200696.1"/>
    <property type="molecule type" value="Genomic_DNA"/>
</dbReference>
<dbReference type="SMART" id="SM00008">
    <property type="entry name" value="HormR"/>
    <property type="match status" value="1"/>
</dbReference>
<evidence type="ECO:0000259" key="13">
    <source>
        <dbReference type="PROSITE" id="PS50261"/>
    </source>
</evidence>
<evidence type="ECO:0000259" key="12">
    <source>
        <dbReference type="PROSITE" id="PS50227"/>
    </source>
</evidence>
<keyword evidence="4 11" id="KW-0812">Transmembrane</keyword>
<keyword evidence="3" id="KW-1003">Cell membrane</keyword>
<evidence type="ECO:0000256" key="9">
    <source>
        <dbReference type="ARBA" id="ARBA00023180"/>
    </source>
</evidence>
<protein>
    <recommendedName>
        <fullName evidence="15">Calcitonin receptor</fullName>
    </recommendedName>
</protein>
<evidence type="ECO:0000256" key="4">
    <source>
        <dbReference type="ARBA" id="ARBA00022692"/>
    </source>
</evidence>
<name>A0A7R8VPE6_TIMDO</name>
<dbReference type="AlphaFoldDB" id="A0A7R8VPE6"/>
<dbReference type="InterPro" id="IPR017983">
    <property type="entry name" value="GPCR_2_secretin-like_CS"/>
</dbReference>
<feature type="transmembrane region" description="Helical" evidence="11">
    <location>
        <begin position="326"/>
        <end position="347"/>
    </location>
</feature>
<evidence type="ECO:0000256" key="7">
    <source>
        <dbReference type="ARBA" id="ARBA00023136"/>
    </source>
</evidence>
<dbReference type="InterPro" id="IPR017981">
    <property type="entry name" value="GPCR_2-like_7TM"/>
</dbReference>
<keyword evidence="5 11" id="KW-1133">Transmembrane helix</keyword>
<evidence type="ECO:0000256" key="1">
    <source>
        <dbReference type="ARBA" id="ARBA00004651"/>
    </source>
</evidence>
<feature type="transmembrane region" description="Helical" evidence="11">
    <location>
        <begin position="368"/>
        <end position="388"/>
    </location>
</feature>
<dbReference type="InterPro" id="IPR050332">
    <property type="entry name" value="GPCR_2"/>
</dbReference>
<dbReference type="PROSITE" id="PS50227">
    <property type="entry name" value="G_PROTEIN_RECEP_F2_3"/>
    <property type="match status" value="1"/>
</dbReference>
<organism evidence="14">
    <name type="scientific">Timema douglasi</name>
    <name type="common">Walking stick</name>
    <dbReference type="NCBI Taxonomy" id="61478"/>
    <lineage>
        <taxon>Eukaryota</taxon>
        <taxon>Metazoa</taxon>
        <taxon>Ecdysozoa</taxon>
        <taxon>Arthropoda</taxon>
        <taxon>Hexapoda</taxon>
        <taxon>Insecta</taxon>
        <taxon>Pterygota</taxon>
        <taxon>Neoptera</taxon>
        <taxon>Polyneoptera</taxon>
        <taxon>Phasmatodea</taxon>
        <taxon>Timematodea</taxon>
        <taxon>Timematoidea</taxon>
        <taxon>Timematidae</taxon>
        <taxon>Timema</taxon>
    </lineage>
</organism>
<dbReference type="Gene3D" id="1.20.1070.10">
    <property type="entry name" value="Rhodopsin 7-helix transmembrane proteins"/>
    <property type="match status" value="1"/>
</dbReference>
<dbReference type="PANTHER" id="PTHR45620">
    <property type="entry name" value="PDF RECEPTOR-LIKE PROTEIN-RELATED"/>
    <property type="match status" value="1"/>
</dbReference>
<dbReference type="CDD" id="cd15041">
    <property type="entry name" value="7tmB1_hormone_R"/>
    <property type="match status" value="1"/>
</dbReference>
<evidence type="ECO:0000256" key="6">
    <source>
        <dbReference type="ARBA" id="ARBA00023040"/>
    </source>
</evidence>
<evidence type="ECO:0000313" key="14">
    <source>
        <dbReference type="EMBL" id="CAD7200696.1"/>
    </source>
</evidence>
<keyword evidence="6" id="KW-0297">G-protein coupled receptor</keyword>
<dbReference type="GO" id="GO:0008528">
    <property type="term" value="F:G protein-coupled peptide receptor activity"/>
    <property type="evidence" value="ECO:0007669"/>
    <property type="project" value="TreeGrafter"/>
</dbReference>
<dbReference type="Gene3D" id="4.10.1240.10">
    <property type="entry name" value="GPCR, family 2, extracellular hormone receptor domain"/>
    <property type="match status" value="1"/>
</dbReference>
<evidence type="ECO:0000256" key="5">
    <source>
        <dbReference type="ARBA" id="ARBA00022989"/>
    </source>
</evidence>
<dbReference type="PANTHER" id="PTHR45620:SF42">
    <property type="entry name" value="G-PROTEIN COUPLED RECEPTOR SEB-2"/>
    <property type="match status" value="1"/>
</dbReference>
<dbReference type="InterPro" id="IPR001879">
    <property type="entry name" value="GPCR_2_extracellular_dom"/>
</dbReference>
<dbReference type="InterPro" id="IPR000832">
    <property type="entry name" value="GPCR_2_secretin-like"/>
</dbReference>
<dbReference type="PROSITE" id="PS50261">
    <property type="entry name" value="G_PROTEIN_RECEP_F2_4"/>
    <property type="match status" value="1"/>
</dbReference>
<dbReference type="PROSITE" id="PS00650">
    <property type="entry name" value="G_PROTEIN_RECEP_F2_2"/>
    <property type="match status" value="1"/>
</dbReference>
<feature type="domain" description="G-protein coupled receptors family 2 profile 2" evidence="13">
    <location>
        <begin position="155"/>
        <end position="424"/>
    </location>
</feature>
<dbReference type="GO" id="GO:0007188">
    <property type="term" value="P:adenylate cyclase-modulating G protein-coupled receptor signaling pathway"/>
    <property type="evidence" value="ECO:0007669"/>
    <property type="project" value="TreeGrafter"/>
</dbReference>
<keyword evidence="10" id="KW-0807">Transducer</keyword>
<keyword evidence="9" id="KW-0325">Glycoprotein</keyword>
<evidence type="ECO:0000256" key="8">
    <source>
        <dbReference type="ARBA" id="ARBA00023170"/>
    </source>
</evidence>
<evidence type="ECO:0000256" key="3">
    <source>
        <dbReference type="ARBA" id="ARBA00022475"/>
    </source>
</evidence>
<reference evidence="14" key="1">
    <citation type="submission" date="2020-11" db="EMBL/GenBank/DDBJ databases">
        <authorList>
            <person name="Tran Van P."/>
        </authorList>
    </citation>
    <scope>NUCLEOTIDE SEQUENCE</scope>
</reference>